<dbReference type="InterPro" id="IPR036259">
    <property type="entry name" value="MFS_trans_sf"/>
</dbReference>
<feature type="transmembrane region" description="Helical" evidence="6">
    <location>
        <begin position="290"/>
        <end position="309"/>
    </location>
</feature>
<proteinExistence type="predicted"/>
<evidence type="ECO:0000259" key="7">
    <source>
        <dbReference type="PROSITE" id="PS50850"/>
    </source>
</evidence>
<accession>A0A849C262</accession>
<dbReference type="Proteomes" id="UP000586827">
    <property type="component" value="Unassembled WGS sequence"/>
</dbReference>
<evidence type="ECO:0000256" key="3">
    <source>
        <dbReference type="ARBA" id="ARBA00022692"/>
    </source>
</evidence>
<evidence type="ECO:0000256" key="2">
    <source>
        <dbReference type="ARBA" id="ARBA00022475"/>
    </source>
</evidence>
<keyword evidence="2" id="KW-1003">Cell membrane</keyword>
<feature type="domain" description="Major facilitator superfamily (MFS) profile" evidence="7">
    <location>
        <begin position="315"/>
        <end position="422"/>
    </location>
</feature>
<organism evidence="8 9">
    <name type="scientific">Nocardia uniformis</name>
    <dbReference type="NCBI Taxonomy" id="53432"/>
    <lineage>
        <taxon>Bacteria</taxon>
        <taxon>Bacillati</taxon>
        <taxon>Actinomycetota</taxon>
        <taxon>Actinomycetes</taxon>
        <taxon>Mycobacteriales</taxon>
        <taxon>Nocardiaceae</taxon>
        <taxon>Nocardia</taxon>
    </lineage>
</organism>
<comment type="caution">
    <text evidence="8">The sequence shown here is derived from an EMBL/GenBank/DDBJ whole genome shotgun (WGS) entry which is preliminary data.</text>
</comment>
<comment type="subcellular location">
    <subcellularLocation>
        <location evidence="1">Cell membrane</location>
        <topology evidence="1">Multi-pass membrane protein</topology>
    </subcellularLocation>
</comment>
<dbReference type="Pfam" id="PF07690">
    <property type="entry name" value="MFS_1"/>
    <property type="match status" value="1"/>
</dbReference>
<dbReference type="GO" id="GO:0005886">
    <property type="term" value="C:plasma membrane"/>
    <property type="evidence" value="ECO:0007669"/>
    <property type="project" value="UniProtKB-SubCell"/>
</dbReference>
<keyword evidence="3 6" id="KW-0812">Transmembrane</keyword>
<dbReference type="AlphaFoldDB" id="A0A849C262"/>
<feature type="transmembrane region" description="Helical" evidence="6">
    <location>
        <begin position="84"/>
        <end position="117"/>
    </location>
</feature>
<feature type="transmembrane region" description="Helical" evidence="6">
    <location>
        <begin position="349"/>
        <end position="371"/>
    </location>
</feature>
<feature type="transmembrane region" description="Helical" evidence="6">
    <location>
        <begin position="165"/>
        <end position="189"/>
    </location>
</feature>
<gene>
    <name evidence="8" type="ORF">HLB23_04240</name>
</gene>
<dbReference type="PROSITE" id="PS50850">
    <property type="entry name" value="MFS"/>
    <property type="match status" value="1"/>
</dbReference>
<protein>
    <submittedName>
        <fullName evidence="8">MFS transporter</fullName>
    </submittedName>
</protein>
<evidence type="ECO:0000256" key="4">
    <source>
        <dbReference type="ARBA" id="ARBA00022989"/>
    </source>
</evidence>
<dbReference type="InterPro" id="IPR011701">
    <property type="entry name" value="MFS"/>
</dbReference>
<dbReference type="SUPFAM" id="SSF103473">
    <property type="entry name" value="MFS general substrate transporter"/>
    <property type="match status" value="1"/>
</dbReference>
<dbReference type="RefSeq" id="WP_067526934.1">
    <property type="nucleotide sequence ID" value="NZ_JABELX010000001.1"/>
</dbReference>
<keyword evidence="4 6" id="KW-1133">Transmembrane helix</keyword>
<sequence>MNGSAILASPKADLRRYRIAQAASTFGSALTGTAVSVVAVVGLGAGPHEVSLIVTSAMIPPLLLGPAAGVLLDRVRRPRRLLLAADLVAAAAVACCAAAMSAGVLTVAGLAALTFVLGLARVVIEGLHFGHLITLGVTDLGRARAGLQSTTMVSRSVGAAVAGPLVATVGAAAMFACDALTYLFSAYFLTRLTAPDRRPTQQRHGFGREFLDGIRALRGHALLAGLALYLLAGGAASGGGTALRAVFLLDEVALPVAVYGIPAVVATLSAAAGALVAPRLHARAVPPRRVLSVAVLGCAIGTAALPLATGPTATVLLAACLGAAVPMFFGAVLNIALVTVIGEGVGDGYFARVGALLSTGTMAAGLLGALLGGVLGERLGARTGIWVFVIFDLVAALAFLLVVGRAPAAGELDAGSMAKAVS</sequence>
<feature type="transmembrane region" description="Helical" evidence="6">
    <location>
        <begin position="315"/>
        <end position="337"/>
    </location>
</feature>
<evidence type="ECO:0000256" key="6">
    <source>
        <dbReference type="SAM" id="Phobius"/>
    </source>
</evidence>
<keyword evidence="5 6" id="KW-0472">Membrane</keyword>
<keyword evidence="9" id="KW-1185">Reference proteome</keyword>
<evidence type="ECO:0000256" key="5">
    <source>
        <dbReference type="ARBA" id="ARBA00023136"/>
    </source>
</evidence>
<feature type="transmembrane region" description="Helical" evidence="6">
    <location>
        <begin position="252"/>
        <end position="278"/>
    </location>
</feature>
<feature type="transmembrane region" description="Helical" evidence="6">
    <location>
        <begin position="50"/>
        <end position="72"/>
    </location>
</feature>
<dbReference type="GO" id="GO:0022857">
    <property type="term" value="F:transmembrane transporter activity"/>
    <property type="evidence" value="ECO:0007669"/>
    <property type="project" value="InterPro"/>
</dbReference>
<dbReference type="EMBL" id="JABELX010000001">
    <property type="protein sequence ID" value="NNH69089.1"/>
    <property type="molecule type" value="Genomic_DNA"/>
</dbReference>
<feature type="transmembrane region" description="Helical" evidence="6">
    <location>
        <begin position="210"/>
        <end position="232"/>
    </location>
</feature>
<evidence type="ECO:0000256" key="1">
    <source>
        <dbReference type="ARBA" id="ARBA00004651"/>
    </source>
</evidence>
<dbReference type="Gene3D" id="1.20.1250.20">
    <property type="entry name" value="MFS general substrate transporter like domains"/>
    <property type="match status" value="2"/>
</dbReference>
<dbReference type="PANTHER" id="PTHR23513">
    <property type="entry name" value="INTEGRAL MEMBRANE EFFLUX PROTEIN-RELATED"/>
    <property type="match status" value="1"/>
</dbReference>
<dbReference type="PANTHER" id="PTHR23513:SF6">
    <property type="entry name" value="MAJOR FACILITATOR SUPERFAMILY ASSOCIATED DOMAIN-CONTAINING PROTEIN"/>
    <property type="match status" value="1"/>
</dbReference>
<name>A0A849C262_9NOCA</name>
<evidence type="ECO:0000313" key="8">
    <source>
        <dbReference type="EMBL" id="NNH69089.1"/>
    </source>
</evidence>
<feature type="transmembrane region" description="Helical" evidence="6">
    <location>
        <begin position="21"/>
        <end position="44"/>
    </location>
</feature>
<evidence type="ECO:0000313" key="9">
    <source>
        <dbReference type="Proteomes" id="UP000586827"/>
    </source>
</evidence>
<reference evidence="8 9" key="1">
    <citation type="submission" date="2020-05" db="EMBL/GenBank/DDBJ databases">
        <title>MicrobeNet Type strains.</title>
        <authorList>
            <person name="Nicholson A.C."/>
        </authorList>
    </citation>
    <scope>NUCLEOTIDE SEQUENCE [LARGE SCALE GENOMIC DNA]</scope>
    <source>
        <strain evidence="8 9">JCM 3224</strain>
    </source>
</reference>
<feature type="transmembrane region" description="Helical" evidence="6">
    <location>
        <begin position="383"/>
        <end position="403"/>
    </location>
</feature>
<dbReference type="InterPro" id="IPR020846">
    <property type="entry name" value="MFS_dom"/>
</dbReference>